<keyword evidence="3" id="KW-1185">Reference proteome</keyword>
<protein>
    <submittedName>
        <fullName evidence="2">Uncharacterized protein</fullName>
    </submittedName>
</protein>
<gene>
    <name evidence="2" type="ORF">GCM10022262_22870</name>
</gene>
<evidence type="ECO:0000256" key="1">
    <source>
        <dbReference type="SAM" id="MobiDB-lite"/>
    </source>
</evidence>
<proteinExistence type="predicted"/>
<evidence type="ECO:0000313" key="2">
    <source>
        <dbReference type="EMBL" id="GAA4287927.1"/>
    </source>
</evidence>
<accession>A0ABP8EVB2</accession>
<reference evidence="3" key="1">
    <citation type="journal article" date="2019" name="Int. J. Syst. Evol. Microbiol.">
        <title>The Global Catalogue of Microorganisms (GCM) 10K type strain sequencing project: providing services to taxonomists for standard genome sequencing and annotation.</title>
        <authorList>
            <consortium name="The Broad Institute Genomics Platform"/>
            <consortium name="The Broad Institute Genome Sequencing Center for Infectious Disease"/>
            <person name="Wu L."/>
            <person name="Ma J."/>
        </authorList>
    </citation>
    <scope>NUCLEOTIDE SEQUENCE [LARGE SCALE GENOMIC DNA]</scope>
    <source>
        <strain evidence="3">JCM 17459</strain>
    </source>
</reference>
<dbReference type="RefSeq" id="WP_345041199.1">
    <property type="nucleotide sequence ID" value="NZ_BAABBA010000010.1"/>
</dbReference>
<organism evidence="2 3">
    <name type="scientific">Georgenia daeguensis</name>
    <dbReference type="NCBI Taxonomy" id="908355"/>
    <lineage>
        <taxon>Bacteria</taxon>
        <taxon>Bacillati</taxon>
        <taxon>Actinomycetota</taxon>
        <taxon>Actinomycetes</taxon>
        <taxon>Micrococcales</taxon>
        <taxon>Bogoriellaceae</taxon>
        <taxon>Georgenia</taxon>
    </lineage>
</organism>
<comment type="caution">
    <text evidence="2">The sequence shown here is derived from an EMBL/GenBank/DDBJ whole genome shotgun (WGS) entry which is preliminary data.</text>
</comment>
<dbReference type="Proteomes" id="UP001499841">
    <property type="component" value="Unassembled WGS sequence"/>
</dbReference>
<dbReference type="EMBL" id="BAABBA010000010">
    <property type="protein sequence ID" value="GAA4287927.1"/>
    <property type="molecule type" value="Genomic_DNA"/>
</dbReference>
<evidence type="ECO:0000313" key="3">
    <source>
        <dbReference type="Proteomes" id="UP001499841"/>
    </source>
</evidence>
<sequence length="383" mass="40178">MTDEHTSIPVEPAADVGSERLAAALAERDIPAVGQALRHDYVVVPVTRDPSGASQIAVYGAGEPGAPVRYDLYVFSSASTFAAFVGDAPAREFALQTGSSLGPFLEQHRDVIGRVVFDPAGPHAVQAAVEDVLAVLEPQVTDDDVAWVAGAPETGGGDGGSGRATAAAGDAAAGRRGSAGAAGDRAVGLDLALSKDWAVIDLTDQATIERQAAQLVADQLKGLPPSPVLRAEMTRWLTSSGQVAAAGRGRFMAFFLRRNEEAAVALTVTMYWHELGPEIGGRSHLDAMTDRIRSRMAEGEELVGATSTAGPFVRHTRTTSGAKEVGGEGITLLVTDYWLLFPDRRGLCLLSFSSPHVELREQIQLLADNIVLAGSWVMESAAA</sequence>
<name>A0ABP8EVB2_9MICO</name>
<feature type="compositionally biased region" description="Gly residues" evidence="1">
    <location>
        <begin position="153"/>
        <end position="162"/>
    </location>
</feature>
<feature type="region of interest" description="Disordered" evidence="1">
    <location>
        <begin position="149"/>
        <end position="168"/>
    </location>
</feature>